<evidence type="ECO:0000313" key="2">
    <source>
        <dbReference type="Proteomes" id="UP000319722"/>
    </source>
</evidence>
<dbReference type="NCBIfam" id="NF003322">
    <property type="entry name" value="PRK04334.1-2"/>
    <property type="match status" value="1"/>
</dbReference>
<evidence type="ECO:0000313" key="1">
    <source>
        <dbReference type="EMBL" id="TWD90374.1"/>
    </source>
</evidence>
<name>A0A561CH00_9BURK</name>
<dbReference type="InterPro" id="IPR003374">
    <property type="entry name" value="ApbE-like_sf"/>
</dbReference>
<reference evidence="1 2" key="1">
    <citation type="submission" date="2019-06" db="EMBL/GenBank/DDBJ databases">
        <title>Sorghum-associated microbial communities from plants grown in Nebraska, USA.</title>
        <authorList>
            <person name="Schachtman D."/>
        </authorList>
    </citation>
    <scope>NUCLEOTIDE SEQUENCE [LARGE SCALE GENOMIC DNA]</scope>
    <source>
        <strain evidence="1 2">T529</strain>
    </source>
</reference>
<dbReference type="InterPro" id="IPR007183">
    <property type="entry name" value="UPF0280"/>
</dbReference>
<organism evidence="1 2">
    <name type="scientific">Variovorax beijingensis</name>
    <dbReference type="NCBI Taxonomy" id="2496117"/>
    <lineage>
        <taxon>Bacteria</taxon>
        <taxon>Pseudomonadati</taxon>
        <taxon>Pseudomonadota</taxon>
        <taxon>Betaproteobacteria</taxon>
        <taxon>Burkholderiales</taxon>
        <taxon>Comamonadaceae</taxon>
        <taxon>Variovorax</taxon>
    </lineage>
</organism>
<dbReference type="OrthoDB" id="8990499at2"/>
<protein>
    <submittedName>
        <fullName evidence="1">Uncharacterized protein</fullName>
    </submittedName>
</protein>
<gene>
    <name evidence="1" type="ORF">FB547_10138</name>
</gene>
<dbReference type="EMBL" id="VIVL01000001">
    <property type="protein sequence ID" value="TWD90374.1"/>
    <property type="molecule type" value="Genomic_DNA"/>
</dbReference>
<proteinExistence type="predicted"/>
<dbReference type="SUPFAM" id="SSF143631">
    <property type="entry name" value="ApbE-like"/>
    <property type="match status" value="1"/>
</dbReference>
<accession>A0A561CH00</accession>
<dbReference type="Gene3D" id="3.10.520.10">
    <property type="entry name" value="ApbE-like domains"/>
    <property type="match status" value="1"/>
</dbReference>
<dbReference type="RefSeq" id="WP_145738614.1">
    <property type="nucleotide sequence ID" value="NZ_VIVL01000001.1"/>
</dbReference>
<sequence>MTAQRTALDANRWHFNHGPIDIVAEAHGDPYAVAAAHDAAWARFGHVLDELVRELPLLRAPVAGGVRPRGVVGARMWDACAAFSPMFITPMAAVAGSAAQELIAFYDRPGIERAWINNGGDIALHLAPGHSARVGVYADLARFDWRERDTGFLTTDGQFEISAEQPVRGVATSGWRGRSFSLGIADSVTVLAATAAQADAAATVIANAVDVDDAAIGRRPASECKDDSDLGDTLVTVDVPPLAPSQVKSALDTGAVCAKVLQKGGLVWAALLVCQGQWRLVEPLCSKSLPSAPSDAVGSVFA</sequence>
<dbReference type="Proteomes" id="UP000319722">
    <property type="component" value="Unassembled WGS sequence"/>
</dbReference>
<comment type="caution">
    <text evidence="1">The sequence shown here is derived from an EMBL/GenBank/DDBJ whole genome shotgun (WGS) entry which is preliminary data.</text>
</comment>
<dbReference type="PIRSF" id="PIRSF006421">
    <property type="entry name" value="UCP006421"/>
    <property type="match status" value="1"/>
</dbReference>
<dbReference type="AlphaFoldDB" id="A0A561CH00"/>